<dbReference type="SUPFAM" id="SSF56112">
    <property type="entry name" value="Protein kinase-like (PK-like)"/>
    <property type="match status" value="1"/>
</dbReference>
<dbReference type="InterPro" id="IPR017441">
    <property type="entry name" value="Protein_kinase_ATP_BS"/>
</dbReference>
<feature type="region of interest" description="Disordered" evidence="7">
    <location>
        <begin position="1"/>
        <end position="23"/>
    </location>
</feature>
<evidence type="ECO:0000259" key="8">
    <source>
        <dbReference type="PROSITE" id="PS50011"/>
    </source>
</evidence>
<feature type="region of interest" description="Disordered" evidence="7">
    <location>
        <begin position="893"/>
        <end position="980"/>
    </location>
</feature>
<comment type="caution">
    <text evidence="9">The sequence shown here is derived from an EMBL/GenBank/DDBJ whole genome shotgun (WGS) entry which is preliminary data.</text>
</comment>
<feature type="domain" description="Protein kinase" evidence="8">
    <location>
        <begin position="1100"/>
        <end position="1365"/>
    </location>
</feature>
<evidence type="ECO:0000256" key="6">
    <source>
        <dbReference type="PROSITE-ProRule" id="PRU10141"/>
    </source>
</evidence>
<dbReference type="InterPro" id="IPR000719">
    <property type="entry name" value="Prot_kinase_dom"/>
</dbReference>
<feature type="compositionally biased region" description="Low complexity" evidence="7">
    <location>
        <begin position="121"/>
        <end position="135"/>
    </location>
</feature>
<dbReference type="Proteomes" id="UP001651158">
    <property type="component" value="Unassembled WGS sequence"/>
</dbReference>
<keyword evidence="10" id="KW-1185">Reference proteome</keyword>
<evidence type="ECO:0000256" key="3">
    <source>
        <dbReference type="ARBA" id="ARBA00022741"/>
    </source>
</evidence>
<feature type="compositionally biased region" description="Polar residues" evidence="7">
    <location>
        <begin position="908"/>
        <end position="919"/>
    </location>
</feature>
<evidence type="ECO:0000256" key="4">
    <source>
        <dbReference type="ARBA" id="ARBA00022777"/>
    </source>
</evidence>
<feature type="compositionally biased region" description="Low complexity" evidence="7">
    <location>
        <begin position="13"/>
        <end position="23"/>
    </location>
</feature>
<dbReference type="PANTHER" id="PTHR24342:SF20">
    <property type="entry name" value="MYOSIN LIGHT CHAIN KINASE, SMOOTH MUSCLE"/>
    <property type="match status" value="1"/>
</dbReference>
<proteinExistence type="predicted"/>
<protein>
    <submittedName>
        <fullName evidence="9">Myosin light chain kinase family member 4</fullName>
    </submittedName>
</protein>
<evidence type="ECO:0000313" key="9">
    <source>
        <dbReference type="EMBL" id="KAL5110979.1"/>
    </source>
</evidence>
<evidence type="ECO:0000256" key="7">
    <source>
        <dbReference type="SAM" id="MobiDB-lite"/>
    </source>
</evidence>
<keyword evidence="5 6" id="KW-0067">ATP-binding</keyword>
<feature type="compositionally biased region" description="Basic and acidic residues" evidence="7">
    <location>
        <begin position="376"/>
        <end position="388"/>
    </location>
</feature>
<evidence type="ECO:0000256" key="5">
    <source>
        <dbReference type="ARBA" id="ARBA00022840"/>
    </source>
</evidence>
<feature type="binding site" evidence="6">
    <location>
        <position position="1129"/>
    </location>
    <ligand>
        <name>ATP</name>
        <dbReference type="ChEBI" id="CHEBI:30616"/>
    </ligand>
</feature>
<dbReference type="PROSITE" id="PS00108">
    <property type="entry name" value="PROTEIN_KINASE_ST"/>
    <property type="match status" value="1"/>
</dbReference>
<dbReference type="Gene3D" id="1.10.510.10">
    <property type="entry name" value="Transferase(Phosphotransferase) domain 1"/>
    <property type="match status" value="1"/>
</dbReference>
<dbReference type="PROSITE" id="PS00107">
    <property type="entry name" value="PROTEIN_KINASE_ATP"/>
    <property type="match status" value="1"/>
</dbReference>
<dbReference type="Gene3D" id="3.30.200.20">
    <property type="entry name" value="Phosphorylase Kinase, domain 1"/>
    <property type="match status" value="1"/>
</dbReference>
<keyword evidence="4 9" id="KW-0418">Kinase</keyword>
<evidence type="ECO:0000256" key="2">
    <source>
        <dbReference type="ARBA" id="ARBA00022679"/>
    </source>
</evidence>
<feature type="region of interest" description="Disordered" evidence="7">
    <location>
        <begin position="114"/>
        <end position="135"/>
    </location>
</feature>
<keyword evidence="1" id="KW-0723">Serine/threonine-protein kinase</keyword>
<gene>
    <name evidence="9" type="ORF">TcWFU_009828</name>
</gene>
<sequence>MPYEPVLAPAGVTSDSTSSASEDSGFRHYLRKVSSLDTPKQVISTVFIIPQNEVLSDQLFSENYDNTEVQAWKHPQWREYTSADRTSLTDPSSATTMGTAATATSAIITNTESGFQDGGLSSSTISSIESPRSTSVEHVEEEAEEVVKHLRHPATYQSRSHINLQPRGGQVITSWIQKIFRWKESESPKDPENPIFEGKRRLSAVIPPHEPRLKFLGVYRAEKQREQRVVSMRSIEVTASEPSENTTTSTEPTVHWTEYVTKVCKPPSTETVLHTTCLQTTCEETSHVSSPPHVAFNPPIQIRVGRVETASFPTTSASWTGSDFSSLQRTSVASVFSDLGSPAPRHVNWENKSTSPFTVLPTFGEESGESLVKRPPARDRPHWHHNDSDSMRLSTRIYLDSNTSYSHRSDDSTPIESENFYDPVDKKFPYRECQNENPPRSSQSTPVCIARCQSFVADRSSKGSSKDTDSSKVDGKFIVTQSQRDFKNGCNFLEDDESRLNLSPDVKNSVAKTVVQISFPSTPGHQQHSDGAEVMGKTVEEKSSVVTRTASGIKTAAALDRSSSKLANKTLPSVVCRRNRDIANGVQSPLSPHPAGTKTRRVSGPDGLATSLQTNNEEDGKFAQPVNSSCPLNSIKSYPQSRVSSGCREKGLGGQLPLLRDVDGVGDPNDSICNVEESKDLTAVALVNAAKEGTSGNYVSMRRETVHETLTNFTPVNSRPDTQDLSGRNKNLNSSAEIVTPVPQQIPNASAINTSEKKFASPTLVNKPVAKVLPSTIVEGNKTQTTLLEKSSNSHVNSKTRITKKVQPQGQIVKKESDGELSTSLRMNGLTKAAEEVLSVNRTSTSKNHQVSIKAVKEIEILPSNSTQISTNLTFTAPEKGLIQIVPPTVQESQVHTVETQRKPRISPESTLQMASRNGNPRAPQLEATSTPSHPKTLVSLPPQTVTEQGESLDKTPVSRDSATVSTLSSMSPALQSSNPDKVLAAEKRNQTTPTSSTGQHFFPKTHQLPQSSSGAINANHGRGVGEEVEILQEGTLKASRTPTPTLSSASPIKSAKIKRRLPVTKRPQTARIFRTGESEGDFFMLLADTHKDAKPEDHFTIYEDIGKGKFGKVVRCENKQTHKIMAMKEIKTDRLPRHCSGDIMEVAVLRAIGRHDNIACFFSAYEVQHACFIVTEYVCGGALYDRVVAEDNLDEKISASIIRQLLLGLEHIQACSVLHLDLKPENVMMVASSGYQLKIIDFGLAYFYDPKRPRRQMGGTYIYSAPETINYDFQSFATDIWSVAVIAYELLSGITPFECPQSGDPERELTLSEITTNILNCCYNFEDDGICDASDKAKDFIRTILKKNPRDRPSVEACLKHPWMEMSDELPTVRRAVSIRRRASAKEKTRPFEISHHWITTDDATY</sequence>
<evidence type="ECO:0000313" key="10">
    <source>
        <dbReference type="Proteomes" id="UP001651158"/>
    </source>
</evidence>
<dbReference type="PANTHER" id="PTHR24342">
    <property type="entry name" value="SERINE/THREONINE-PROTEIN KINASE 17"/>
    <property type="match status" value="1"/>
</dbReference>
<evidence type="ECO:0000256" key="1">
    <source>
        <dbReference type="ARBA" id="ARBA00022527"/>
    </source>
</evidence>
<organism evidence="9 10">
    <name type="scientific">Taenia crassiceps</name>
    <dbReference type="NCBI Taxonomy" id="6207"/>
    <lineage>
        <taxon>Eukaryota</taxon>
        <taxon>Metazoa</taxon>
        <taxon>Spiralia</taxon>
        <taxon>Lophotrochozoa</taxon>
        <taxon>Platyhelminthes</taxon>
        <taxon>Cestoda</taxon>
        <taxon>Eucestoda</taxon>
        <taxon>Cyclophyllidea</taxon>
        <taxon>Taeniidae</taxon>
        <taxon>Taenia</taxon>
    </lineage>
</organism>
<keyword evidence="2" id="KW-0808">Transferase</keyword>
<feature type="region of interest" description="Disordered" evidence="7">
    <location>
        <begin position="360"/>
        <end position="388"/>
    </location>
</feature>
<dbReference type="InterPro" id="IPR008271">
    <property type="entry name" value="Ser/Thr_kinase_AS"/>
</dbReference>
<accession>A0ABR4QNE4</accession>
<dbReference type="PROSITE" id="PS50011">
    <property type="entry name" value="PROTEIN_KINASE_DOM"/>
    <property type="match status" value="1"/>
</dbReference>
<feature type="region of interest" description="Disordered" evidence="7">
    <location>
        <begin position="584"/>
        <end position="633"/>
    </location>
</feature>
<dbReference type="InterPro" id="IPR011009">
    <property type="entry name" value="Kinase-like_dom_sf"/>
</dbReference>
<keyword evidence="3 6" id="KW-0547">Nucleotide-binding</keyword>
<feature type="compositionally biased region" description="Polar residues" evidence="7">
    <location>
        <begin position="959"/>
        <end position="980"/>
    </location>
</feature>
<dbReference type="GO" id="GO:0016301">
    <property type="term" value="F:kinase activity"/>
    <property type="evidence" value="ECO:0007669"/>
    <property type="project" value="UniProtKB-KW"/>
</dbReference>
<reference evidence="9 10" key="1">
    <citation type="journal article" date="2022" name="Front. Cell. Infect. Microbiol.">
        <title>The Genomes of Two Strains of Taenia crassiceps the Animal Model for the Study of Human Cysticercosis.</title>
        <authorList>
            <person name="Bobes R.J."/>
            <person name="Estrada K."/>
            <person name="Rios-Valencia D.G."/>
            <person name="Calderon-Gallegos A."/>
            <person name="de la Torre P."/>
            <person name="Carrero J.C."/>
            <person name="Sanchez-Flores A."/>
            <person name="Laclette J.P."/>
        </authorList>
    </citation>
    <scope>NUCLEOTIDE SEQUENCE [LARGE SCALE GENOMIC DNA]</scope>
    <source>
        <strain evidence="9">WFUcys</strain>
    </source>
</reference>
<dbReference type="Pfam" id="PF00069">
    <property type="entry name" value="Pkinase"/>
    <property type="match status" value="1"/>
</dbReference>
<name>A0ABR4QNE4_9CEST</name>
<dbReference type="SMART" id="SM00220">
    <property type="entry name" value="S_TKc"/>
    <property type="match status" value="1"/>
</dbReference>
<dbReference type="EMBL" id="JAKROA010000002">
    <property type="protein sequence ID" value="KAL5110979.1"/>
    <property type="molecule type" value="Genomic_DNA"/>
</dbReference>